<dbReference type="EMBL" id="CP096023">
    <property type="protein sequence ID" value="UPM45317.1"/>
    <property type="molecule type" value="Genomic_DNA"/>
</dbReference>
<keyword evidence="1" id="KW-0614">Plasmid</keyword>
<dbReference type="Proteomes" id="UP000831768">
    <property type="component" value="Plasmid unnamed4"/>
</dbReference>
<accession>A0A8U0AC42</accession>
<gene>
    <name evidence="1" type="ORF">MW046_18765</name>
</gene>
<organism evidence="1 2">
    <name type="scientific">Halocatena salina</name>
    <dbReference type="NCBI Taxonomy" id="2934340"/>
    <lineage>
        <taxon>Archaea</taxon>
        <taxon>Methanobacteriati</taxon>
        <taxon>Methanobacteriota</taxon>
        <taxon>Stenosarchaea group</taxon>
        <taxon>Halobacteria</taxon>
        <taxon>Halobacteriales</taxon>
        <taxon>Natronomonadaceae</taxon>
        <taxon>Halocatena</taxon>
    </lineage>
</organism>
<geneLocation type="plasmid" evidence="1 2">
    <name>unnamed4</name>
</geneLocation>
<dbReference type="KEGG" id="haad:MW046_18765"/>
<dbReference type="RefSeq" id="WP_247995969.1">
    <property type="nucleotide sequence ID" value="NZ_CP096023.1"/>
</dbReference>
<protein>
    <submittedName>
        <fullName evidence="1">Uncharacterized protein</fullName>
    </submittedName>
</protein>
<keyword evidence="2" id="KW-1185">Reference proteome</keyword>
<evidence type="ECO:0000313" key="1">
    <source>
        <dbReference type="EMBL" id="UPM45317.1"/>
    </source>
</evidence>
<dbReference type="AlphaFoldDB" id="A0A8U0AC42"/>
<dbReference type="GeneID" id="71930134"/>
<evidence type="ECO:0000313" key="2">
    <source>
        <dbReference type="Proteomes" id="UP000831768"/>
    </source>
</evidence>
<sequence>MNDEDIPTVVIPGFDPEDEADTDTLFEGHPFLELLTPNSRAKILLAMLRVRGDKLREADICDAARISHDTWNNHKDILADKYGVIEHVVNIENSPLYTIPEDSELADLLEKVIGTAAQEEREWLIEQRDK</sequence>
<reference evidence="1" key="1">
    <citation type="submission" date="2022-04" db="EMBL/GenBank/DDBJ databases">
        <title>Halocatena sp. nov., isolated from a salt lake.</title>
        <authorList>
            <person name="Cui H.-L."/>
        </authorList>
    </citation>
    <scope>NUCLEOTIDE SEQUENCE</scope>
    <source>
        <strain evidence="1">AD-1</strain>
        <plasmid evidence="1">unnamed4</plasmid>
    </source>
</reference>
<name>A0A8U0AC42_9EURY</name>
<proteinExistence type="predicted"/>